<dbReference type="Gene3D" id="2.30.30.40">
    <property type="entry name" value="SH3 Domains"/>
    <property type="match status" value="1"/>
</dbReference>
<feature type="domain" description="SH3" evidence="5">
    <location>
        <begin position="109"/>
        <end position="149"/>
    </location>
</feature>
<evidence type="ECO:0000259" key="5">
    <source>
        <dbReference type="PROSITE" id="PS50002"/>
    </source>
</evidence>
<dbReference type="Gene3D" id="3.30.505.10">
    <property type="entry name" value="SH2 domain"/>
    <property type="match status" value="1"/>
</dbReference>
<evidence type="ECO:0000256" key="2">
    <source>
        <dbReference type="PROSITE-ProRule" id="PRU00191"/>
    </source>
</evidence>
<feature type="domain" description="SH2" evidence="4">
    <location>
        <begin position="1"/>
        <end position="90"/>
    </location>
</feature>
<name>A0ABN9D2J8_9NEOB</name>
<dbReference type="SUPFAM" id="SSF55550">
    <property type="entry name" value="SH2 domain"/>
    <property type="match status" value="1"/>
</dbReference>
<dbReference type="InterPro" id="IPR036860">
    <property type="entry name" value="SH2_dom_sf"/>
</dbReference>
<dbReference type="Pfam" id="PF00018">
    <property type="entry name" value="SH3_1"/>
    <property type="match status" value="1"/>
</dbReference>
<dbReference type="InterPro" id="IPR001452">
    <property type="entry name" value="SH3_domain"/>
</dbReference>
<dbReference type="Proteomes" id="UP001162483">
    <property type="component" value="Unassembled WGS sequence"/>
</dbReference>
<organism evidence="6 7">
    <name type="scientific">Staurois parvus</name>
    <dbReference type="NCBI Taxonomy" id="386267"/>
    <lineage>
        <taxon>Eukaryota</taxon>
        <taxon>Metazoa</taxon>
        <taxon>Chordata</taxon>
        <taxon>Craniata</taxon>
        <taxon>Vertebrata</taxon>
        <taxon>Euteleostomi</taxon>
        <taxon>Amphibia</taxon>
        <taxon>Batrachia</taxon>
        <taxon>Anura</taxon>
        <taxon>Neobatrachia</taxon>
        <taxon>Ranoidea</taxon>
        <taxon>Ranidae</taxon>
        <taxon>Staurois</taxon>
    </lineage>
</organism>
<evidence type="ECO:0000313" key="7">
    <source>
        <dbReference type="Proteomes" id="UP001162483"/>
    </source>
</evidence>
<proteinExistence type="predicted"/>
<gene>
    <name evidence="6" type="ORF">SPARVUS_LOCUS6417804</name>
</gene>
<dbReference type="Pfam" id="PF00017">
    <property type="entry name" value="SH2"/>
    <property type="match status" value="1"/>
</dbReference>
<dbReference type="SUPFAM" id="SSF50044">
    <property type="entry name" value="SH3-domain"/>
    <property type="match status" value="1"/>
</dbReference>
<dbReference type="SMART" id="SM00252">
    <property type="entry name" value="SH2"/>
    <property type="match status" value="1"/>
</dbReference>
<evidence type="ECO:0000313" key="6">
    <source>
        <dbReference type="EMBL" id="CAI9566681.1"/>
    </source>
</evidence>
<dbReference type="InterPro" id="IPR036028">
    <property type="entry name" value="SH3-like_dom_sf"/>
</dbReference>
<keyword evidence="2" id="KW-0727">SH2 domain</keyword>
<dbReference type="PROSITE" id="PS50002">
    <property type="entry name" value="SH3"/>
    <property type="match status" value="1"/>
</dbReference>
<sequence length="149" mass="17465">MERKETEILLASRSDGTFLVRQRVKDSAEFAISLKYNQEIKHMKVTVQEGIWRLTEKKGFKGLPELVGFYQHNSLKDCFKLLDTMLQFPFKEAERKGTPRMAADDKRMKYFGSARARYDFSARDRTELSLKEGDVIRILKKGHQGWWKG</sequence>
<evidence type="ECO:0000259" key="4">
    <source>
        <dbReference type="PROSITE" id="PS50001"/>
    </source>
</evidence>
<keyword evidence="1 3" id="KW-0728">SH3 domain</keyword>
<comment type="caution">
    <text evidence="6">The sequence shown here is derived from an EMBL/GenBank/DDBJ whole genome shotgun (WGS) entry which is preliminary data.</text>
</comment>
<dbReference type="EMBL" id="CATNWA010014057">
    <property type="protein sequence ID" value="CAI9566681.1"/>
    <property type="molecule type" value="Genomic_DNA"/>
</dbReference>
<reference evidence="6" key="1">
    <citation type="submission" date="2023-05" db="EMBL/GenBank/DDBJ databases">
        <authorList>
            <person name="Stuckert A."/>
        </authorList>
    </citation>
    <scope>NUCLEOTIDE SEQUENCE</scope>
</reference>
<evidence type="ECO:0000256" key="1">
    <source>
        <dbReference type="ARBA" id="ARBA00022443"/>
    </source>
</evidence>
<keyword evidence="7" id="KW-1185">Reference proteome</keyword>
<dbReference type="PANTHER" id="PTHR45818">
    <property type="entry name" value="PROTEIN VAV"/>
    <property type="match status" value="1"/>
</dbReference>
<accession>A0ABN9D2J8</accession>
<evidence type="ECO:0008006" key="8">
    <source>
        <dbReference type="Google" id="ProtNLM"/>
    </source>
</evidence>
<dbReference type="InterPro" id="IPR000980">
    <property type="entry name" value="SH2"/>
</dbReference>
<protein>
    <recommendedName>
        <fullName evidence="8">SH3 domain-containing protein</fullName>
    </recommendedName>
</protein>
<evidence type="ECO:0000256" key="3">
    <source>
        <dbReference type="PROSITE-ProRule" id="PRU00192"/>
    </source>
</evidence>
<dbReference type="PANTHER" id="PTHR45818:SF2">
    <property type="entry name" value="PROTO-ONCOGENE VAV"/>
    <property type="match status" value="1"/>
</dbReference>
<dbReference type="PROSITE" id="PS50001">
    <property type="entry name" value="SH2"/>
    <property type="match status" value="1"/>
</dbReference>
<dbReference type="PRINTS" id="PR00452">
    <property type="entry name" value="SH3DOMAIN"/>
</dbReference>
<feature type="non-terminal residue" evidence="6">
    <location>
        <position position="149"/>
    </location>
</feature>